<dbReference type="InterPro" id="IPR051515">
    <property type="entry name" value="IRG"/>
</dbReference>
<protein>
    <submittedName>
        <fullName evidence="7">Interferon-inducible GTPase 1</fullName>
    </submittedName>
</protein>
<keyword evidence="3" id="KW-0378">Hydrolase</keyword>
<dbReference type="Gene3D" id="3.40.50.300">
    <property type="entry name" value="P-loop containing nucleotide triphosphate hydrolases"/>
    <property type="match status" value="1"/>
</dbReference>
<dbReference type="Pfam" id="PF05049">
    <property type="entry name" value="IIGP"/>
    <property type="match status" value="1"/>
</dbReference>
<gene>
    <name evidence="7" type="ORF">LTLLF_161415</name>
</gene>
<keyword evidence="2" id="KW-0547">Nucleotide-binding</keyword>
<dbReference type="CDD" id="cd04104">
    <property type="entry name" value="p47_IIGP_like"/>
    <property type="match status" value="1"/>
</dbReference>
<dbReference type="GO" id="GO:0035458">
    <property type="term" value="P:cellular response to interferon-beta"/>
    <property type="evidence" value="ECO:0007669"/>
    <property type="project" value="TreeGrafter"/>
</dbReference>
<dbReference type="GO" id="GO:0045087">
    <property type="term" value="P:innate immune response"/>
    <property type="evidence" value="ECO:0007669"/>
    <property type="project" value="TreeGrafter"/>
</dbReference>
<evidence type="ECO:0000256" key="1">
    <source>
        <dbReference type="ARBA" id="ARBA00005429"/>
    </source>
</evidence>
<dbReference type="InterPro" id="IPR027417">
    <property type="entry name" value="P-loop_NTPase"/>
</dbReference>
<dbReference type="GO" id="GO:0003924">
    <property type="term" value="F:GTPase activity"/>
    <property type="evidence" value="ECO:0007669"/>
    <property type="project" value="TreeGrafter"/>
</dbReference>
<dbReference type="InterPro" id="IPR007743">
    <property type="entry name" value="Immunity-related_GTPase-like"/>
</dbReference>
<dbReference type="InterPro" id="IPR030385">
    <property type="entry name" value="G_IRG_dom"/>
</dbReference>
<dbReference type="FunFam" id="3.40.50.300:FF:000541">
    <property type="entry name" value="Immunity related GTPase M"/>
    <property type="match status" value="1"/>
</dbReference>
<comment type="caution">
    <text evidence="7">The sequence shown here is derived from an EMBL/GenBank/DDBJ whole genome shotgun (WGS) entry which is preliminary data.</text>
</comment>
<evidence type="ECO:0000256" key="3">
    <source>
        <dbReference type="ARBA" id="ARBA00022801"/>
    </source>
</evidence>
<name>A0A8J6KS21_MICOH</name>
<evidence type="ECO:0000313" key="8">
    <source>
        <dbReference type="Proteomes" id="UP000710432"/>
    </source>
</evidence>
<dbReference type="PANTHER" id="PTHR32341:SF15">
    <property type="entry name" value="INTERFERON-GAMMA-INDUCIBLE GTPASE 10-RELATED"/>
    <property type="match status" value="1"/>
</dbReference>
<feature type="domain" description="IRG-type G" evidence="6">
    <location>
        <begin position="151"/>
        <end position="333"/>
    </location>
</feature>
<dbReference type="GO" id="GO:0005789">
    <property type="term" value="C:endoplasmic reticulum membrane"/>
    <property type="evidence" value="ECO:0007669"/>
    <property type="project" value="TreeGrafter"/>
</dbReference>
<dbReference type="GO" id="GO:0005525">
    <property type="term" value="F:GTP binding"/>
    <property type="evidence" value="ECO:0007669"/>
    <property type="project" value="UniProtKB-KW"/>
</dbReference>
<evidence type="ECO:0000259" key="6">
    <source>
        <dbReference type="PROSITE" id="PS51716"/>
    </source>
</evidence>
<evidence type="ECO:0000256" key="2">
    <source>
        <dbReference type="ARBA" id="ARBA00022741"/>
    </source>
</evidence>
<dbReference type="AlphaFoldDB" id="A0A8J6KS21"/>
<feature type="region of interest" description="Disordered" evidence="5">
    <location>
        <begin position="18"/>
        <end position="38"/>
    </location>
</feature>
<sequence length="510" mass="57206">MNTTAIELVPALAGELAPALRKGGPTPHHRRGRADPDGLGIGELAVLPRLKRATPVTQTDQEELVGFEDSETWVGQQGSGELGCLRLKEGSDLPGSMAWASSFDAFFKNFKRESQILSEENIILIKSYTETNNLQKALSVIHNALRDIENAPLNIAVTGETGTGKSTFINALRGVGQEDIGAAPTGVTETTWERIPYLHPKLPQVTLWDLPGIGSTSFPPENYLTEMKFGRYDFFIIISATRFKENDAQLAKAITKMKMNFYFVRTKIDIDVDNEQKSKPKTFNKEKVLMKIRGDCSRHLQKALSGEPRIFLVSNFDVSDFDFPELETTLLSELPAHKRHVFVLFLNSVTEEIINLKRDSLKQKVFLEALKAGVLATIPLGGMIMDDIENLDETFDLYKSYFGLDDASLRNIAKKFNTPVNTLKARLRFPHLFTQMNNESLEDKLRKYIHHISSVTGGPVAAGIYFKKSYYLQNLFIDAAANDAIALLNKEDLLENKVEPYISKPPDYWE</sequence>
<proteinExistence type="inferred from homology"/>
<keyword evidence="4" id="KW-0342">GTP-binding</keyword>
<dbReference type="Proteomes" id="UP000710432">
    <property type="component" value="Unassembled WGS sequence"/>
</dbReference>
<evidence type="ECO:0000256" key="5">
    <source>
        <dbReference type="SAM" id="MobiDB-lite"/>
    </source>
</evidence>
<dbReference type="EMBL" id="JAATJU010023048">
    <property type="protein sequence ID" value="KAH0508943.1"/>
    <property type="molecule type" value="Genomic_DNA"/>
</dbReference>
<dbReference type="SUPFAM" id="SSF52540">
    <property type="entry name" value="P-loop containing nucleoside triphosphate hydrolases"/>
    <property type="match status" value="1"/>
</dbReference>
<evidence type="ECO:0000256" key="4">
    <source>
        <dbReference type="ARBA" id="ARBA00023134"/>
    </source>
</evidence>
<accession>A0A8J6KS21</accession>
<dbReference type="GO" id="GO:0000045">
    <property type="term" value="P:autophagosome assembly"/>
    <property type="evidence" value="ECO:0007669"/>
    <property type="project" value="TreeGrafter"/>
</dbReference>
<dbReference type="PROSITE" id="PS51716">
    <property type="entry name" value="G_IRG"/>
    <property type="match status" value="1"/>
</dbReference>
<organism evidence="7 8">
    <name type="scientific">Microtus ochrogaster</name>
    <name type="common">Prairie vole</name>
    <dbReference type="NCBI Taxonomy" id="79684"/>
    <lineage>
        <taxon>Eukaryota</taxon>
        <taxon>Metazoa</taxon>
        <taxon>Chordata</taxon>
        <taxon>Craniata</taxon>
        <taxon>Vertebrata</taxon>
        <taxon>Euteleostomi</taxon>
        <taxon>Mammalia</taxon>
        <taxon>Eutheria</taxon>
        <taxon>Euarchontoglires</taxon>
        <taxon>Glires</taxon>
        <taxon>Rodentia</taxon>
        <taxon>Myomorpha</taxon>
        <taxon>Muroidea</taxon>
        <taxon>Cricetidae</taxon>
        <taxon>Arvicolinae</taxon>
        <taxon>Microtus</taxon>
    </lineage>
</organism>
<dbReference type="PANTHER" id="PTHR32341">
    <property type="entry name" value="INTERFERON-INDUCIBLE GTPASE"/>
    <property type="match status" value="1"/>
</dbReference>
<reference evidence="7" key="1">
    <citation type="submission" date="2020-03" db="EMBL/GenBank/DDBJ databases">
        <title>Studies in the Genomics of Life Span.</title>
        <authorList>
            <person name="Glass D."/>
        </authorList>
    </citation>
    <scope>NUCLEOTIDE SEQUENCE</scope>
    <source>
        <strain evidence="7">LTLLF</strain>
        <tissue evidence="7">Muscle</tissue>
    </source>
</reference>
<evidence type="ECO:0000313" key="7">
    <source>
        <dbReference type="EMBL" id="KAH0508943.1"/>
    </source>
</evidence>
<comment type="similarity">
    <text evidence="1">Belongs to the TRAFAC class dynamin-like GTPase superfamily. IRG family.</text>
</comment>